<dbReference type="AlphaFoldDB" id="A0A392SBD7"/>
<feature type="compositionally biased region" description="Basic and acidic residues" evidence="1">
    <location>
        <begin position="10"/>
        <end position="28"/>
    </location>
</feature>
<feature type="non-terminal residue" evidence="2">
    <location>
        <position position="90"/>
    </location>
</feature>
<dbReference type="EMBL" id="LXQA010340693">
    <property type="protein sequence ID" value="MCI45195.1"/>
    <property type="molecule type" value="Genomic_DNA"/>
</dbReference>
<evidence type="ECO:0000256" key="1">
    <source>
        <dbReference type="SAM" id="MobiDB-lite"/>
    </source>
</evidence>
<evidence type="ECO:0000313" key="3">
    <source>
        <dbReference type="Proteomes" id="UP000265520"/>
    </source>
</evidence>
<protein>
    <submittedName>
        <fullName evidence="2">Uncharacterized protein</fullName>
    </submittedName>
</protein>
<organism evidence="2 3">
    <name type="scientific">Trifolium medium</name>
    <dbReference type="NCBI Taxonomy" id="97028"/>
    <lineage>
        <taxon>Eukaryota</taxon>
        <taxon>Viridiplantae</taxon>
        <taxon>Streptophyta</taxon>
        <taxon>Embryophyta</taxon>
        <taxon>Tracheophyta</taxon>
        <taxon>Spermatophyta</taxon>
        <taxon>Magnoliopsida</taxon>
        <taxon>eudicotyledons</taxon>
        <taxon>Gunneridae</taxon>
        <taxon>Pentapetalae</taxon>
        <taxon>rosids</taxon>
        <taxon>fabids</taxon>
        <taxon>Fabales</taxon>
        <taxon>Fabaceae</taxon>
        <taxon>Papilionoideae</taxon>
        <taxon>50 kb inversion clade</taxon>
        <taxon>NPAAA clade</taxon>
        <taxon>Hologalegina</taxon>
        <taxon>IRL clade</taxon>
        <taxon>Trifolieae</taxon>
        <taxon>Trifolium</taxon>
    </lineage>
</organism>
<name>A0A392SBD7_9FABA</name>
<feature type="region of interest" description="Disordered" evidence="1">
    <location>
        <begin position="1"/>
        <end position="35"/>
    </location>
</feature>
<keyword evidence="3" id="KW-1185">Reference proteome</keyword>
<evidence type="ECO:0000313" key="2">
    <source>
        <dbReference type="EMBL" id="MCI45195.1"/>
    </source>
</evidence>
<sequence>DPTSKGSKRKNQEETARISIEIPKRGEDATSDDDETDALVHIAKKKRATKSNTGRSLLQGESAQNLAVRVDTVAQESTEVVAENLEVPRP</sequence>
<dbReference type="Proteomes" id="UP000265520">
    <property type="component" value="Unassembled WGS sequence"/>
</dbReference>
<proteinExistence type="predicted"/>
<reference evidence="2 3" key="1">
    <citation type="journal article" date="2018" name="Front. Plant Sci.">
        <title>Red Clover (Trifolium pratense) and Zigzag Clover (T. medium) - A Picture of Genomic Similarities and Differences.</title>
        <authorList>
            <person name="Dluhosova J."/>
            <person name="Istvanek J."/>
            <person name="Nedelnik J."/>
            <person name="Repkova J."/>
        </authorList>
    </citation>
    <scope>NUCLEOTIDE SEQUENCE [LARGE SCALE GENOMIC DNA]</scope>
    <source>
        <strain evidence="3">cv. 10/8</strain>
        <tissue evidence="2">Leaf</tissue>
    </source>
</reference>
<feature type="non-terminal residue" evidence="2">
    <location>
        <position position="1"/>
    </location>
</feature>
<comment type="caution">
    <text evidence="2">The sequence shown here is derived from an EMBL/GenBank/DDBJ whole genome shotgun (WGS) entry which is preliminary data.</text>
</comment>
<accession>A0A392SBD7</accession>